<sequence>MLAAIIGYVGYAMLWLPSRPLDVSHTQYAIRTGDKFTHRQIDDAIGVMLDRKHHDWHGCRMDRIRYDEAWSNEQLRLEHQMTIDSPGSSSSMSDAIDTYGMDRVVIFQSDFQCPTGGDGSFGTDEQTGWTDTYAYAPSSPKAAHGWVFIDSGY</sequence>
<protein>
    <submittedName>
        <fullName evidence="1">Uncharacterized protein</fullName>
    </submittedName>
</protein>
<evidence type="ECO:0000313" key="1">
    <source>
        <dbReference type="EMBL" id="PLS31427.1"/>
    </source>
</evidence>
<comment type="caution">
    <text evidence="1">The sequence shown here is derived from an EMBL/GenBank/DDBJ whole genome shotgun (WGS) entry which is preliminary data.</text>
</comment>
<reference evidence="1 2" key="1">
    <citation type="submission" date="2017-07" db="EMBL/GenBank/DDBJ databases">
        <title>Bifidobacterium novel species.</title>
        <authorList>
            <person name="Lugli G.A."/>
            <person name="Milani C."/>
            <person name="Duranti S."/>
            <person name="Mangifesta M."/>
        </authorList>
    </citation>
    <scope>NUCLEOTIDE SEQUENCE [LARGE SCALE GENOMIC DNA]</scope>
    <source>
        <strain evidence="2">Uis1B</strain>
    </source>
</reference>
<accession>A0A2N5JB35</accession>
<organism evidence="1 2">
    <name type="scientific">Bifidobacterium margollesii</name>
    <dbReference type="NCBI Taxonomy" id="2020964"/>
    <lineage>
        <taxon>Bacteria</taxon>
        <taxon>Bacillati</taxon>
        <taxon>Actinomycetota</taxon>
        <taxon>Actinomycetes</taxon>
        <taxon>Bifidobacteriales</taxon>
        <taxon>Bifidobacteriaceae</taxon>
        <taxon>Bifidobacterium</taxon>
    </lineage>
</organism>
<evidence type="ECO:0000313" key="2">
    <source>
        <dbReference type="Proteomes" id="UP000235050"/>
    </source>
</evidence>
<keyword evidence="2" id="KW-1185">Reference proteome</keyword>
<gene>
    <name evidence="1" type="ORF">Uis1B_0768</name>
</gene>
<dbReference type="Proteomes" id="UP000235050">
    <property type="component" value="Unassembled WGS sequence"/>
</dbReference>
<dbReference type="AlphaFoldDB" id="A0A2N5JB35"/>
<dbReference type="EMBL" id="NMWU01000011">
    <property type="protein sequence ID" value="PLS31427.1"/>
    <property type="molecule type" value="Genomic_DNA"/>
</dbReference>
<name>A0A2N5JB35_9BIFI</name>
<proteinExistence type="predicted"/>